<proteinExistence type="predicted"/>
<sequence>MSVTREQIGRRVEQSDWMDHAVRVGLISYGVVHLLIGWIALQLALGDHEGSANTTGAMRQLAQQPLGEFLIWMVAIGMFLLVLWRLLELVKGHRDKDGGDLWKARAGDVLKAVLYGAVGFSAVSVATHSSGGSGPSFPEKVSQELMKLPAGPFLVGAVGLAVIAYGGNLVWKGFSDKHAKHLATEGKSGEAGKAYLMFGKVGYISKGIAIGLIGVLFVYAAVTHDAAKSGGLDAALSKLLQQPFGPIMLGAIALGIICYGLFCFARARHLSRS</sequence>
<evidence type="ECO:0000313" key="3">
    <source>
        <dbReference type="EMBL" id="MFC5179646.1"/>
    </source>
</evidence>
<dbReference type="Pfam" id="PF06724">
    <property type="entry name" value="DUF1206"/>
    <property type="match status" value="3"/>
</dbReference>
<keyword evidence="1" id="KW-0812">Transmembrane</keyword>
<evidence type="ECO:0000313" key="4">
    <source>
        <dbReference type="Proteomes" id="UP001596087"/>
    </source>
</evidence>
<keyword evidence="1" id="KW-0472">Membrane</keyword>
<protein>
    <submittedName>
        <fullName evidence="3">DUF1206 domain-containing protein</fullName>
    </submittedName>
</protein>
<evidence type="ECO:0000256" key="1">
    <source>
        <dbReference type="SAM" id="Phobius"/>
    </source>
</evidence>
<feature type="transmembrane region" description="Helical" evidence="1">
    <location>
        <begin position="108"/>
        <end position="130"/>
    </location>
</feature>
<keyword evidence="4" id="KW-1185">Reference proteome</keyword>
<feature type="domain" description="DUF1206" evidence="2">
    <location>
        <begin position="201"/>
        <end position="268"/>
    </location>
</feature>
<feature type="domain" description="DUF1206" evidence="2">
    <location>
        <begin position="24"/>
        <end position="88"/>
    </location>
</feature>
<comment type="caution">
    <text evidence="3">The sequence shown here is derived from an EMBL/GenBank/DDBJ whole genome shotgun (WGS) entry which is preliminary data.</text>
</comment>
<name>A0ABW0BQH3_9ACTN</name>
<feature type="domain" description="DUF1206" evidence="2">
    <location>
        <begin position="109"/>
        <end position="175"/>
    </location>
</feature>
<keyword evidence="1" id="KW-1133">Transmembrane helix</keyword>
<feature type="transmembrane region" description="Helical" evidence="1">
    <location>
        <begin position="150"/>
        <end position="171"/>
    </location>
</feature>
<feature type="transmembrane region" description="Helical" evidence="1">
    <location>
        <begin position="21"/>
        <end position="41"/>
    </location>
</feature>
<reference evidence="4" key="1">
    <citation type="journal article" date="2019" name="Int. J. Syst. Evol. Microbiol.">
        <title>The Global Catalogue of Microorganisms (GCM) 10K type strain sequencing project: providing services to taxonomists for standard genome sequencing and annotation.</title>
        <authorList>
            <consortium name="The Broad Institute Genomics Platform"/>
            <consortium name="The Broad Institute Genome Sequencing Center for Infectious Disease"/>
            <person name="Wu L."/>
            <person name="Ma J."/>
        </authorList>
    </citation>
    <scope>NUCLEOTIDE SEQUENCE [LARGE SCALE GENOMIC DNA]</scope>
    <source>
        <strain evidence="4">DFY41</strain>
    </source>
</reference>
<dbReference type="RefSeq" id="WP_378593972.1">
    <property type="nucleotide sequence ID" value="NZ_JBHSKD010000030.1"/>
</dbReference>
<accession>A0ABW0BQH3</accession>
<dbReference type="Proteomes" id="UP001596087">
    <property type="component" value="Unassembled WGS sequence"/>
</dbReference>
<feature type="transmembrane region" description="Helical" evidence="1">
    <location>
        <begin position="69"/>
        <end position="87"/>
    </location>
</feature>
<feature type="transmembrane region" description="Helical" evidence="1">
    <location>
        <begin position="244"/>
        <end position="265"/>
    </location>
</feature>
<feature type="transmembrane region" description="Helical" evidence="1">
    <location>
        <begin position="203"/>
        <end position="224"/>
    </location>
</feature>
<gene>
    <name evidence="3" type="ORF">ACFPGP_23440</name>
</gene>
<evidence type="ECO:0000259" key="2">
    <source>
        <dbReference type="Pfam" id="PF06724"/>
    </source>
</evidence>
<dbReference type="InterPro" id="IPR009597">
    <property type="entry name" value="DUF1206"/>
</dbReference>
<dbReference type="EMBL" id="JBHSKD010000030">
    <property type="protein sequence ID" value="MFC5179646.1"/>
    <property type="molecule type" value="Genomic_DNA"/>
</dbReference>
<organism evidence="3 4">
    <name type="scientific">Nocardioides taihuensis</name>
    <dbReference type="NCBI Taxonomy" id="1835606"/>
    <lineage>
        <taxon>Bacteria</taxon>
        <taxon>Bacillati</taxon>
        <taxon>Actinomycetota</taxon>
        <taxon>Actinomycetes</taxon>
        <taxon>Propionibacteriales</taxon>
        <taxon>Nocardioidaceae</taxon>
        <taxon>Nocardioides</taxon>
    </lineage>
</organism>